<name>A0ABR9DKU1_9GAMM</name>
<sequence>MIKQAKAALAALAGVSKKGLQVLQAGARSTQSTPMNYNSVNTLDPTRLANAFAQADQGYITDQATLFELVEEQDAHIFGELAKRRRAVTGLEWDLHPQDDATQAEIDRTKELKDMLCQIKGEDDSGKRKYQSFSDVLFDLTDAIGKGLACQEIQWRTGAEWVPAALHWVPQREFQIDINSGELMYRRMGMPEPLRDWGWVIHEHRAKSGYIEQAALFRVLAWTYAYKAYNARDMQRFLEVYGMPLRLGKYPAGIGKTERDQLLKAVRNIGNDGAGIVPSTMSIDFVTQTSTGNVTDFLNAIQYWERKQSMAILGGTLTSQADGKTSTNALGQVHDKVRREIMLHDVQQIQPTVNRDIVLPIVLLNGMFAKGRMPEFRYDTSDEVDQKAMAEVLDLVAAMGMEVDVDWAHQALQIPKAGKDAKILTVSGKSPAPTQAGAALTRLAALAKQQAAGDIAGNYSQQLAALCMPHEEAAIQQIAAVVAAAGSFDDAIAGIEALNLDSKAWAGSLQLGMAAAHLAGRDEIGGAK</sequence>
<evidence type="ECO:0000313" key="2">
    <source>
        <dbReference type="Proteomes" id="UP000641152"/>
    </source>
</evidence>
<dbReference type="Proteomes" id="UP000641152">
    <property type="component" value="Unassembled WGS sequence"/>
</dbReference>
<proteinExistence type="predicted"/>
<protein>
    <submittedName>
        <fullName evidence="1">DUF935 family protein</fullName>
    </submittedName>
</protein>
<organism evidence="1 2">
    <name type="scientific">Methylomonas fluvii</name>
    <dbReference type="NCBI Taxonomy" id="1854564"/>
    <lineage>
        <taxon>Bacteria</taxon>
        <taxon>Pseudomonadati</taxon>
        <taxon>Pseudomonadota</taxon>
        <taxon>Gammaproteobacteria</taxon>
        <taxon>Methylococcales</taxon>
        <taxon>Methylococcaceae</taxon>
        <taxon>Methylomonas</taxon>
    </lineage>
</organism>
<dbReference type="EMBL" id="JACXST010000003">
    <property type="protein sequence ID" value="MBD9362948.1"/>
    <property type="molecule type" value="Genomic_DNA"/>
</dbReference>
<gene>
    <name evidence="1" type="ORF">EBB_21085</name>
</gene>
<dbReference type="RefSeq" id="WP_192395676.1">
    <property type="nucleotide sequence ID" value="NZ_CAJHIU010000003.1"/>
</dbReference>
<keyword evidence="2" id="KW-1185">Reference proteome</keyword>
<accession>A0ABR9DKU1</accession>
<dbReference type="Pfam" id="PF06074">
    <property type="entry name" value="Portal_Mu"/>
    <property type="match status" value="1"/>
</dbReference>
<evidence type="ECO:0000313" key="1">
    <source>
        <dbReference type="EMBL" id="MBD9362948.1"/>
    </source>
</evidence>
<reference evidence="1 2" key="1">
    <citation type="submission" date="2020-09" db="EMBL/GenBank/DDBJ databases">
        <title>Methylomonas albis sp. nov. and Methylomonas fluvii sp. nov.: Two cold-adapted methanotrophs from the River Elbe and an amended description of Methylovulum psychrotolerans strain Eb1.</title>
        <authorList>
            <person name="Bussmann I.K."/>
            <person name="Klings K.-W."/>
            <person name="Warnstedt J."/>
            <person name="Hoppert M."/>
            <person name="Saborowski A."/>
            <person name="Horn F."/>
            <person name="Liebner S."/>
        </authorList>
    </citation>
    <scope>NUCLEOTIDE SEQUENCE [LARGE SCALE GENOMIC DNA]</scope>
    <source>
        <strain evidence="1 2">EbB</strain>
    </source>
</reference>
<dbReference type="InterPro" id="IPR009279">
    <property type="entry name" value="Portal_Mu"/>
</dbReference>
<comment type="caution">
    <text evidence="1">The sequence shown here is derived from an EMBL/GenBank/DDBJ whole genome shotgun (WGS) entry which is preliminary data.</text>
</comment>